<dbReference type="GO" id="GO:0003677">
    <property type="term" value="F:DNA binding"/>
    <property type="evidence" value="ECO:0007669"/>
    <property type="project" value="UniProtKB-KW"/>
</dbReference>
<protein>
    <submittedName>
        <fullName evidence="1">DNA-binding protein</fullName>
    </submittedName>
</protein>
<proteinExistence type="predicted"/>
<organism evidence="1 2">
    <name type="scientific">Dorea formicigenerans</name>
    <dbReference type="NCBI Taxonomy" id="39486"/>
    <lineage>
        <taxon>Bacteria</taxon>
        <taxon>Bacillati</taxon>
        <taxon>Bacillota</taxon>
        <taxon>Clostridia</taxon>
        <taxon>Lachnospirales</taxon>
        <taxon>Lachnospiraceae</taxon>
        <taxon>Dorea</taxon>
    </lineage>
</organism>
<dbReference type="EMBL" id="QSVQ01000021">
    <property type="protein sequence ID" value="RGO47468.1"/>
    <property type="molecule type" value="Genomic_DNA"/>
</dbReference>
<keyword evidence="2" id="KW-1185">Reference proteome</keyword>
<sequence>MEYISIKQASEKWGITKRRIQVLCAEGRIEGATKIGSFWAIPSEAVKPSDMRIKSGKYVKEKE</sequence>
<dbReference type="Proteomes" id="UP000261055">
    <property type="component" value="Unassembled WGS sequence"/>
</dbReference>
<evidence type="ECO:0000313" key="1">
    <source>
        <dbReference type="EMBL" id="RGO47468.1"/>
    </source>
</evidence>
<gene>
    <name evidence="1" type="ORF">DXB12_14250</name>
</gene>
<keyword evidence="1" id="KW-0238">DNA-binding</keyword>
<dbReference type="RefSeq" id="WP_055941559.1">
    <property type="nucleotide sequence ID" value="NZ_JAAIOE010000014.1"/>
</dbReference>
<evidence type="ECO:0000313" key="2">
    <source>
        <dbReference type="Proteomes" id="UP000261055"/>
    </source>
</evidence>
<accession>A0A3E5GPK6</accession>
<reference evidence="1 2" key="1">
    <citation type="submission" date="2018-08" db="EMBL/GenBank/DDBJ databases">
        <title>A genome reference for cultivated species of the human gut microbiota.</title>
        <authorList>
            <person name="Zou Y."/>
            <person name="Xue W."/>
            <person name="Luo G."/>
        </authorList>
    </citation>
    <scope>NUCLEOTIDE SEQUENCE [LARGE SCALE GENOMIC DNA]</scope>
    <source>
        <strain evidence="1 2">OM02-12</strain>
    </source>
</reference>
<comment type="caution">
    <text evidence="1">The sequence shown here is derived from an EMBL/GenBank/DDBJ whole genome shotgun (WGS) entry which is preliminary data.</text>
</comment>
<dbReference type="AlphaFoldDB" id="A0A3E5GPK6"/>
<name>A0A3E5GPK6_9FIRM</name>